<evidence type="ECO:0000313" key="4">
    <source>
        <dbReference type="Proteomes" id="UP000325577"/>
    </source>
</evidence>
<proteinExistence type="predicted"/>
<dbReference type="InterPro" id="IPR002156">
    <property type="entry name" value="RNaseH_domain"/>
</dbReference>
<gene>
    <name evidence="3" type="ORF">F0562_001181</name>
</gene>
<accession>A0A5J5C6K2</accession>
<organism evidence="3 4">
    <name type="scientific">Nyssa sinensis</name>
    <dbReference type="NCBI Taxonomy" id="561372"/>
    <lineage>
        <taxon>Eukaryota</taxon>
        <taxon>Viridiplantae</taxon>
        <taxon>Streptophyta</taxon>
        <taxon>Embryophyta</taxon>
        <taxon>Tracheophyta</taxon>
        <taxon>Spermatophyta</taxon>
        <taxon>Magnoliopsida</taxon>
        <taxon>eudicotyledons</taxon>
        <taxon>Gunneridae</taxon>
        <taxon>Pentapetalae</taxon>
        <taxon>asterids</taxon>
        <taxon>Cornales</taxon>
        <taxon>Nyssaceae</taxon>
        <taxon>Nyssa</taxon>
    </lineage>
</organism>
<protein>
    <recommendedName>
        <fullName evidence="2">RNase H type-1 domain-containing protein</fullName>
    </recommendedName>
</protein>
<dbReference type="AlphaFoldDB" id="A0A5J5C6K2"/>
<dbReference type="GO" id="GO:0003676">
    <property type="term" value="F:nucleic acid binding"/>
    <property type="evidence" value="ECO:0007669"/>
    <property type="project" value="InterPro"/>
</dbReference>
<evidence type="ECO:0000256" key="1">
    <source>
        <dbReference type="SAM" id="Coils"/>
    </source>
</evidence>
<dbReference type="FunFam" id="3.30.420.10:FF:000076">
    <property type="entry name" value="RBR-type E3 ubiquitin transferase"/>
    <property type="match status" value="1"/>
</dbReference>
<dbReference type="Proteomes" id="UP000325577">
    <property type="component" value="Linkage Group LG0"/>
</dbReference>
<dbReference type="GO" id="GO:0004523">
    <property type="term" value="F:RNA-DNA hybrid ribonuclease activity"/>
    <property type="evidence" value="ECO:0007669"/>
    <property type="project" value="InterPro"/>
</dbReference>
<dbReference type="OrthoDB" id="1744543at2759"/>
<dbReference type="InterPro" id="IPR036397">
    <property type="entry name" value="RNaseH_sf"/>
</dbReference>
<dbReference type="InterPro" id="IPR012337">
    <property type="entry name" value="RNaseH-like_sf"/>
</dbReference>
<dbReference type="EMBL" id="CM018031">
    <property type="protein sequence ID" value="KAA8549497.1"/>
    <property type="molecule type" value="Genomic_DNA"/>
</dbReference>
<evidence type="ECO:0000259" key="2">
    <source>
        <dbReference type="Pfam" id="PF13456"/>
    </source>
</evidence>
<feature type="coiled-coil region" evidence="1">
    <location>
        <begin position="11"/>
        <end position="65"/>
    </location>
</feature>
<keyword evidence="1" id="KW-0175">Coiled coil</keyword>
<sequence>MYKRPKILKEIRQLAASSNELKEQIRQLEASVNELQKRQQEDSDRERAEAEMKRMRDDLDRRIHDGIFARDLLAVPDEEWKKTGDYFQRPYGEGSSTAVAANANTFRLYFKGLVSKETVGGVTKTFAGIGVAICDLRDDLIFELRKPLVGCEASSEVVEVKALIEGLNTALTLGLNRVTIFCDDKSLYRCVTGKGKQRQGKVATLLDQLTLLQRKFTYCKAYFVAQKDIKFAFKLAKDATVSQVNRTAESGLWQE</sequence>
<keyword evidence="4" id="KW-1185">Reference proteome</keyword>
<feature type="domain" description="RNase H type-1" evidence="2">
    <location>
        <begin position="124"/>
        <end position="239"/>
    </location>
</feature>
<dbReference type="SUPFAM" id="SSF53098">
    <property type="entry name" value="Ribonuclease H-like"/>
    <property type="match status" value="1"/>
</dbReference>
<reference evidence="3 4" key="1">
    <citation type="submission" date="2019-09" db="EMBL/GenBank/DDBJ databases">
        <title>A chromosome-level genome assembly of the Chinese tupelo Nyssa sinensis.</title>
        <authorList>
            <person name="Yang X."/>
            <person name="Kang M."/>
            <person name="Yang Y."/>
            <person name="Xiong H."/>
            <person name="Wang M."/>
            <person name="Zhang Z."/>
            <person name="Wang Z."/>
            <person name="Wu H."/>
            <person name="Ma T."/>
            <person name="Liu J."/>
            <person name="Xi Z."/>
        </authorList>
    </citation>
    <scope>NUCLEOTIDE SEQUENCE [LARGE SCALE GENOMIC DNA]</scope>
    <source>
        <strain evidence="3">J267</strain>
        <tissue evidence="3">Leaf</tissue>
    </source>
</reference>
<dbReference type="Gene3D" id="3.30.420.10">
    <property type="entry name" value="Ribonuclease H-like superfamily/Ribonuclease H"/>
    <property type="match status" value="1"/>
</dbReference>
<evidence type="ECO:0000313" key="3">
    <source>
        <dbReference type="EMBL" id="KAA8549497.1"/>
    </source>
</evidence>
<name>A0A5J5C6K2_9ASTE</name>
<dbReference type="Pfam" id="PF13456">
    <property type="entry name" value="RVT_3"/>
    <property type="match status" value="1"/>
</dbReference>